<dbReference type="GO" id="GO:0005886">
    <property type="term" value="C:plasma membrane"/>
    <property type="evidence" value="ECO:0007669"/>
    <property type="project" value="UniProtKB-SubCell"/>
</dbReference>
<dbReference type="EMBL" id="RCZD01000001">
    <property type="protein sequence ID" value="TPG65034.1"/>
    <property type="molecule type" value="Genomic_DNA"/>
</dbReference>
<dbReference type="PROSITE" id="PS00211">
    <property type="entry name" value="ABC_TRANSPORTER_1"/>
    <property type="match status" value="1"/>
</dbReference>
<proteinExistence type="inferred from homology"/>
<organism evidence="8 9">
    <name type="scientific">Ewingella americana</name>
    <dbReference type="NCBI Taxonomy" id="41202"/>
    <lineage>
        <taxon>Bacteria</taxon>
        <taxon>Pseudomonadati</taxon>
        <taxon>Pseudomonadota</taxon>
        <taxon>Gammaproteobacteria</taxon>
        <taxon>Enterobacterales</taxon>
        <taxon>Yersiniaceae</taxon>
        <taxon>Ewingella</taxon>
    </lineage>
</organism>
<dbReference type="FunFam" id="3.40.50.300:FF:000020">
    <property type="entry name" value="Amino acid ABC transporter ATP-binding component"/>
    <property type="match status" value="1"/>
</dbReference>
<dbReference type="RefSeq" id="WP_140470115.1">
    <property type="nucleotide sequence ID" value="NZ_RCZD01000001.1"/>
</dbReference>
<dbReference type="OrthoDB" id="9802264at2"/>
<dbReference type="PANTHER" id="PTHR43166:SF38">
    <property type="entry name" value="L-CYSTINE TRANSPORT SYSTEM ATP-BINDING PROTEIN TCYN"/>
    <property type="match status" value="1"/>
</dbReference>
<gene>
    <name evidence="8" type="ORF">EAH77_01980</name>
</gene>
<evidence type="ECO:0000313" key="8">
    <source>
        <dbReference type="EMBL" id="TPG65034.1"/>
    </source>
</evidence>
<feature type="domain" description="ABC transporter" evidence="7">
    <location>
        <begin position="35"/>
        <end position="279"/>
    </location>
</feature>
<evidence type="ECO:0000256" key="5">
    <source>
        <dbReference type="ARBA" id="ARBA00022840"/>
    </source>
</evidence>
<evidence type="ECO:0000256" key="2">
    <source>
        <dbReference type="ARBA" id="ARBA00005417"/>
    </source>
</evidence>
<keyword evidence="6" id="KW-0029">Amino-acid transport</keyword>
<dbReference type="InterPro" id="IPR050086">
    <property type="entry name" value="MetN_ABC_transporter-like"/>
</dbReference>
<dbReference type="PANTHER" id="PTHR43166">
    <property type="entry name" value="AMINO ACID IMPORT ATP-BINDING PROTEIN"/>
    <property type="match status" value="1"/>
</dbReference>
<keyword evidence="5 8" id="KW-0067">ATP-binding</keyword>
<dbReference type="GO" id="GO:0015424">
    <property type="term" value="F:ABC-type amino acid transporter activity"/>
    <property type="evidence" value="ECO:0007669"/>
    <property type="project" value="InterPro"/>
</dbReference>
<dbReference type="Pfam" id="PF00005">
    <property type="entry name" value="ABC_tran"/>
    <property type="match status" value="1"/>
</dbReference>
<name>A0A502GT30_9GAMM</name>
<dbReference type="InterPro" id="IPR030679">
    <property type="entry name" value="ABC_ATPase_HisP-typ"/>
</dbReference>
<evidence type="ECO:0000256" key="4">
    <source>
        <dbReference type="ARBA" id="ARBA00022741"/>
    </source>
</evidence>
<dbReference type="PIRSF" id="PIRSF039085">
    <property type="entry name" value="ABC_ATPase_HisP"/>
    <property type="match status" value="1"/>
</dbReference>
<comment type="caution">
    <text evidence="8">The sequence shown here is derived from an EMBL/GenBank/DDBJ whole genome shotgun (WGS) entry which is preliminary data.</text>
</comment>
<dbReference type="InterPro" id="IPR017871">
    <property type="entry name" value="ABC_transporter-like_CS"/>
</dbReference>
<protein>
    <submittedName>
        <fullName evidence="8">Amino acid ABC transporter ATP-binding protein</fullName>
    </submittedName>
</protein>
<evidence type="ECO:0000259" key="7">
    <source>
        <dbReference type="PROSITE" id="PS50893"/>
    </source>
</evidence>
<comment type="subcellular location">
    <subcellularLocation>
        <location evidence="1">Cell inner membrane</location>
        <topology evidence="1">Peripheral membrane protein</topology>
    </subcellularLocation>
</comment>
<dbReference type="Proteomes" id="UP000317663">
    <property type="component" value="Unassembled WGS sequence"/>
</dbReference>
<dbReference type="PROSITE" id="PS50893">
    <property type="entry name" value="ABC_TRANSPORTER_2"/>
    <property type="match status" value="1"/>
</dbReference>
<accession>A0A502GT30</accession>
<reference evidence="8 9" key="1">
    <citation type="journal article" date="2019" name="Environ. Microbiol.">
        <title>Species interactions and distinct microbial communities in high Arctic permafrost affected cryosols are associated with the CH4 and CO2 gas fluxes.</title>
        <authorList>
            <person name="Altshuler I."/>
            <person name="Hamel J."/>
            <person name="Turney S."/>
            <person name="Magnuson E."/>
            <person name="Levesque R."/>
            <person name="Greer C."/>
            <person name="Whyte L.G."/>
        </authorList>
    </citation>
    <scope>NUCLEOTIDE SEQUENCE [LARGE SCALE GENOMIC DNA]</scope>
    <source>
        <strain evidence="8 9">E4</strain>
    </source>
</reference>
<dbReference type="SUPFAM" id="SSF52540">
    <property type="entry name" value="P-loop containing nucleoside triphosphate hydrolases"/>
    <property type="match status" value="1"/>
</dbReference>
<evidence type="ECO:0000313" key="9">
    <source>
        <dbReference type="Proteomes" id="UP000317663"/>
    </source>
</evidence>
<sequence length="283" mass="31344">MSEAFDLFVPHPPAKTADTVFLRRPQASSAAPGRIEIRHLSKHFGAHKALNDVSLTIEPGTVTVILGPSGSGKSTLLRTINHLERVNEGTIQIDGDYVGYRRKGDKLYELKESAILKQRTHVGYVFQNFNLFPHMSVLDNIIEAPIVHRLLNRKQAIARAYELLDTVGLREKAHAYPRHLSGGQQQRIAIARALALNPKVMLFDEPTSALDPELVGEVLDVIKKLAQSGVTMVVVTHEIGFARQVADQVVFMVDGAVVESGSAEQVLERPVHKRTRSFLEKVL</sequence>
<dbReference type="GO" id="GO:0005524">
    <property type="term" value="F:ATP binding"/>
    <property type="evidence" value="ECO:0007669"/>
    <property type="project" value="UniProtKB-KW"/>
</dbReference>
<keyword evidence="3" id="KW-0813">Transport</keyword>
<dbReference type="AlphaFoldDB" id="A0A502GT30"/>
<evidence type="ECO:0000256" key="1">
    <source>
        <dbReference type="ARBA" id="ARBA00004417"/>
    </source>
</evidence>
<dbReference type="CDD" id="cd03262">
    <property type="entry name" value="ABC_HisP_GlnQ"/>
    <property type="match status" value="1"/>
</dbReference>
<keyword evidence="4" id="KW-0547">Nucleotide-binding</keyword>
<dbReference type="GO" id="GO:0016887">
    <property type="term" value="F:ATP hydrolysis activity"/>
    <property type="evidence" value="ECO:0007669"/>
    <property type="project" value="InterPro"/>
</dbReference>
<evidence type="ECO:0000256" key="6">
    <source>
        <dbReference type="ARBA" id="ARBA00022970"/>
    </source>
</evidence>
<evidence type="ECO:0000256" key="3">
    <source>
        <dbReference type="ARBA" id="ARBA00022448"/>
    </source>
</evidence>
<comment type="similarity">
    <text evidence="2">Belongs to the ABC transporter superfamily.</text>
</comment>
<dbReference type="InterPro" id="IPR003439">
    <property type="entry name" value="ABC_transporter-like_ATP-bd"/>
</dbReference>
<keyword evidence="9" id="KW-1185">Reference proteome</keyword>
<dbReference type="InterPro" id="IPR027417">
    <property type="entry name" value="P-loop_NTPase"/>
</dbReference>
<dbReference type="InterPro" id="IPR003593">
    <property type="entry name" value="AAA+_ATPase"/>
</dbReference>
<dbReference type="Gene3D" id="3.40.50.300">
    <property type="entry name" value="P-loop containing nucleotide triphosphate hydrolases"/>
    <property type="match status" value="1"/>
</dbReference>
<dbReference type="SMART" id="SM00382">
    <property type="entry name" value="AAA"/>
    <property type="match status" value="1"/>
</dbReference>